<evidence type="ECO:0000256" key="2">
    <source>
        <dbReference type="ARBA" id="ARBA00044777"/>
    </source>
</evidence>
<dbReference type="PANTHER" id="PTHR33969">
    <property type="entry name" value="SEGREGATION AND CONDENSATION PROTEIN A"/>
    <property type="match status" value="1"/>
</dbReference>
<evidence type="ECO:0000256" key="3">
    <source>
        <dbReference type="HAMAP-Rule" id="MF_01805"/>
    </source>
</evidence>
<evidence type="ECO:0000256" key="1">
    <source>
        <dbReference type="ARBA" id="ARBA00022829"/>
    </source>
</evidence>
<dbReference type="PANTHER" id="PTHR33969:SF2">
    <property type="entry name" value="SEGREGATION AND CONDENSATION PROTEIN A"/>
    <property type="match status" value="1"/>
</dbReference>
<comment type="function">
    <text evidence="3">Participates in chromosomal partition during cell division. May act via the formation of a condensin-like complex containing Smc and ScpB that pull DNA away from mid-cell into both cell halves.</text>
</comment>
<dbReference type="HAMAP" id="MF_01805">
    <property type="entry name" value="ScpA"/>
    <property type="match status" value="1"/>
</dbReference>
<dbReference type="RefSeq" id="WP_216437316.1">
    <property type="nucleotide sequence ID" value="NZ_JAHLQF010000001.1"/>
</dbReference>
<comment type="similarity">
    <text evidence="3">Belongs to the ScpA family.</text>
</comment>
<keyword evidence="3" id="KW-0963">Cytoplasm</keyword>
<organism evidence="4 5">
    <name type="scientific">Clostridium mobile</name>
    <dbReference type="NCBI Taxonomy" id="2841512"/>
    <lineage>
        <taxon>Bacteria</taxon>
        <taxon>Bacillati</taxon>
        <taxon>Bacillota</taxon>
        <taxon>Clostridia</taxon>
        <taxon>Eubacteriales</taxon>
        <taxon>Clostridiaceae</taxon>
        <taxon>Clostridium</taxon>
    </lineage>
</organism>
<reference evidence="4 5" key="1">
    <citation type="submission" date="2021-06" db="EMBL/GenBank/DDBJ databases">
        <authorList>
            <person name="Sun Q."/>
            <person name="Li D."/>
        </authorList>
    </citation>
    <scope>NUCLEOTIDE SEQUENCE [LARGE SCALE GENOMIC DNA]</scope>
    <source>
        <strain evidence="4 5">MSJ-11</strain>
    </source>
</reference>
<dbReference type="Proteomes" id="UP000726170">
    <property type="component" value="Unassembled WGS sequence"/>
</dbReference>
<comment type="subunit">
    <text evidence="3">Component of a cohesin-like complex composed of ScpA, ScpB and the Smc homodimer, in which ScpA and ScpB bind to the head domain of Smc. The presence of the three proteins is required for the association of the complex with DNA.</text>
</comment>
<dbReference type="EMBL" id="JAHLQF010000001">
    <property type="protein sequence ID" value="MBU5482903.1"/>
    <property type="molecule type" value="Genomic_DNA"/>
</dbReference>
<evidence type="ECO:0000313" key="4">
    <source>
        <dbReference type="EMBL" id="MBU5482903.1"/>
    </source>
</evidence>
<keyword evidence="5" id="KW-1185">Reference proteome</keyword>
<accession>A0ABS6ECH9</accession>
<comment type="caution">
    <text evidence="4">The sequence shown here is derived from an EMBL/GenBank/DDBJ whole genome shotgun (WGS) entry which is preliminary data.</text>
</comment>
<dbReference type="InterPro" id="IPR003768">
    <property type="entry name" value="ScpA"/>
</dbReference>
<keyword evidence="3" id="KW-0132">Cell division</keyword>
<comment type="subcellular location">
    <subcellularLocation>
        <location evidence="3">Cytoplasm</location>
    </subcellularLocation>
    <text evidence="3">Associated with two foci at the outer edges of the nucleoid region in young cells, and at four foci within both cell halves in older cells.</text>
</comment>
<sequence length="249" mass="29348">MTLNIKIENFEGPFDLLLHLIKENKLNIYNIRVSEITNQYIQYINSMKEMDLEITSEFILMAATLINIKSKELLPKESNDETAMTLEEKDPEKDLLEKLIQYKKFKASAAFFRDKMALEEIMFTKKPEVIEEEKSSEEENIFKNITMLDLYNLYNELIRIYANKINIDLIPKEIPIDKYKIEDKMLVIKDFIIRNKRTTFNQIAKECSCKIEIVVSFLALLELIRLKTVKVVQEGNFLEIIVERSSDDE</sequence>
<evidence type="ECO:0000313" key="5">
    <source>
        <dbReference type="Proteomes" id="UP000726170"/>
    </source>
</evidence>
<keyword evidence="3" id="KW-0131">Cell cycle</keyword>
<dbReference type="Pfam" id="PF02616">
    <property type="entry name" value="SMC_ScpA"/>
    <property type="match status" value="1"/>
</dbReference>
<dbReference type="NCBIfam" id="NF000994">
    <property type="entry name" value="PRK00104.1-3"/>
    <property type="match status" value="1"/>
</dbReference>
<keyword evidence="1 3" id="KW-0159">Chromosome partition</keyword>
<proteinExistence type="inferred from homology"/>
<gene>
    <name evidence="3" type="primary">scpA</name>
    <name evidence="4" type="ORF">KQI86_01110</name>
</gene>
<protein>
    <recommendedName>
        <fullName evidence="2 3">Segregation and condensation protein A</fullName>
    </recommendedName>
</protein>
<name>A0ABS6ECH9_9CLOT</name>